<comment type="similarity">
    <text evidence="5">Belongs to the adenylate kinase family. AK3 subfamily.</text>
</comment>
<evidence type="ECO:0000259" key="6">
    <source>
        <dbReference type="Pfam" id="PF05191"/>
    </source>
</evidence>
<sequence length="289" mass="31890">MSSTTQLRRAARVILIGAPGVGKGTQSERLLARFPQLQSISTGDLLRTNVKRRTALGESISSPKLGLLPPESECAWLTKPPPAREKGIQAEGIMKSGGLVADDIMMRLISNELHTRGWLLGQRPPVTVNFQAADVEAPGDPPPSFEPILASEDPSASFILDGYPRNATQAHGLESIVPINLAISIVTPFSVILERIAGRWVHEPSGRVYNTTFNNPRVPGHDDITGEPLVQRPDDNIDVYRNRLDKFRQTSEPLLEHYARKGVLLEVEGMSSDEISPKLYKEFEDRFAR</sequence>
<dbReference type="CDD" id="cd01428">
    <property type="entry name" value="ADK"/>
    <property type="match status" value="1"/>
</dbReference>
<dbReference type="GO" id="GO:0046039">
    <property type="term" value="P:GTP metabolic process"/>
    <property type="evidence" value="ECO:0007669"/>
    <property type="project" value="UniProtKB-UniRule"/>
</dbReference>
<reference evidence="7" key="1">
    <citation type="submission" date="2021-10" db="EMBL/GenBank/DDBJ databases">
        <authorList>
            <person name="Piombo E."/>
        </authorList>
    </citation>
    <scope>NUCLEOTIDE SEQUENCE</scope>
</reference>
<organism evidence="7 8">
    <name type="scientific">Clonostachys rhizophaga</name>
    <dbReference type="NCBI Taxonomy" id="160324"/>
    <lineage>
        <taxon>Eukaryota</taxon>
        <taxon>Fungi</taxon>
        <taxon>Dikarya</taxon>
        <taxon>Ascomycota</taxon>
        <taxon>Pezizomycotina</taxon>
        <taxon>Sordariomycetes</taxon>
        <taxon>Hypocreomycetidae</taxon>
        <taxon>Hypocreales</taxon>
        <taxon>Bionectriaceae</taxon>
        <taxon>Clonostachys</taxon>
    </lineage>
</organism>
<name>A0A9N9V7W2_9HYPO</name>
<feature type="binding site" evidence="5">
    <location>
        <begin position="98"/>
        <end position="100"/>
    </location>
    <ligand>
        <name>AMP</name>
        <dbReference type="ChEBI" id="CHEBI:456215"/>
    </ligand>
</feature>
<evidence type="ECO:0000256" key="2">
    <source>
        <dbReference type="ARBA" id="ARBA00022741"/>
    </source>
</evidence>
<dbReference type="AlphaFoldDB" id="A0A9N9V7W2"/>
<evidence type="ECO:0000256" key="1">
    <source>
        <dbReference type="ARBA" id="ARBA00022679"/>
    </source>
</evidence>
<comment type="subcellular location">
    <subcellularLocation>
        <location evidence="5">Mitochondrion matrix</location>
    </subcellularLocation>
</comment>
<dbReference type="EMBL" id="CABFNQ020000489">
    <property type="protein sequence ID" value="CAH0016855.1"/>
    <property type="molecule type" value="Genomic_DNA"/>
</dbReference>
<dbReference type="InterPro" id="IPR028586">
    <property type="entry name" value="AK3/Ak4_mitochondrial"/>
</dbReference>
<comment type="catalytic activity">
    <reaction evidence="5">
        <text>a ribonucleoside 5'-triphosphate + AMP = a ribonucleoside 5'-diphosphate + ADP</text>
        <dbReference type="Rhea" id="RHEA:13749"/>
        <dbReference type="ChEBI" id="CHEBI:57930"/>
        <dbReference type="ChEBI" id="CHEBI:61557"/>
        <dbReference type="ChEBI" id="CHEBI:456215"/>
        <dbReference type="ChEBI" id="CHEBI:456216"/>
        <dbReference type="EC" id="2.7.4.10"/>
    </reaction>
</comment>
<dbReference type="GO" id="GO:0046899">
    <property type="term" value="F:nucleoside triphosphate adenylate kinase activity"/>
    <property type="evidence" value="ECO:0007669"/>
    <property type="project" value="UniProtKB-UniRule"/>
</dbReference>
<feature type="binding site" evidence="5">
    <location>
        <position position="169"/>
    </location>
    <ligand>
        <name>AMP</name>
        <dbReference type="ChEBI" id="CHEBI:456215"/>
    </ligand>
</feature>
<dbReference type="InterPro" id="IPR033690">
    <property type="entry name" value="Adenylat_kinase_CS"/>
</dbReference>
<dbReference type="GO" id="GO:0006172">
    <property type="term" value="P:ADP biosynthetic process"/>
    <property type="evidence" value="ECO:0007669"/>
    <property type="project" value="UniProtKB-UniRule"/>
</dbReference>
<dbReference type="InterPro" id="IPR027417">
    <property type="entry name" value="P-loop_NTPase"/>
</dbReference>
<keyword evidence="3 5" id="KW-0418">Kinase</keyword>
<dbReference type="GO" id="GO:0005524">
    <property type="term" value="F:ATP binding"/>
    <property type="evidence" value="ECO:0007669"/>
    <property type="project" value="InterPro"/>
</dbReference>
<proteinExistence type="inferred from homology"/>
<dbReference type="OrthoDB" id="439792at2759"/>
<dbReference type="PRINTS" id="PR00094">
    <property type="entry name" value="ADENYLTKNASE"/>
</dbReference>
<feature type="binding site" evidence="5">
    <location>
        <position position="272"/>
    </location>
    <ligand>
        <name>GTP</name>
        <dbReference type="ChEBI" id="CHEBI:37565"/>
    </ligand>
</feature>
<feature type="binding site" evidence="5">
    <location>
        <position position="232"/>
    </location>
    <ligand>
        <name>AMP</name>
        <dbReference type="ChEBI" id="CHEBI:456215"/>
    </ligand>
</feature>
<feature type="binding site" evidence="5">
    <location>
        <position position="42"/>
    </location>
    <ligand>
        <name>AMP</name>
        <dbReference type="ChEBI" id="CHEBI:456215"/>
    </ligand>
</feature>
<gene>
    <name evidence="5" type="primary">ADK2</name>
    <name evidence="7" type="ORF">CRHIZ90672A_00017686</name>
</gene>
<dbReference type="HAMAP" id="MF_00235">
    <property type="entry name" value="Adenylate_kinase_Adk"/>
    <property type="match status" value="1"/>
</dbReference>
<feature type="binding site" evidence="5">
    <location>
        <begin position="208"/>
        <end position="209"/>
    </location>
    <ligand>
        <name>GTP</name>
        <dbReference type="ChEBI" id="CHEBI:37565"/>
    </ligand>
</feature>
<dbReference type="GO" id="GO:0046033">
    <property type="term" value="P:AMP metabolic process"/>
    <property type="evidence" value="ECO:0007669"/>
    <property type="project" value="UniProtKB-UniRule"/>
</dbReference>
<dbReference type="InterPro" id="IPR007862">
    <property type="entry name" value="Adenylate_kinase_lid-dom"/>
</dbReference>
<comment type="caution">
    <text evidence="7">The sequence shown here is derived from an EMBL/GenBank/DDBJ whole genome shotgun (WGS) entry which is preliminary data.</text>
</comment>
<dbReference type="Proteomes" id="UP000696573">
    <property type="component" value="Unassembled WGS sequence"/>
</dbReference>
<keyword evidence="5" id="KW-0342">GTP-binding</keyword>
<protein>
    <recommendedName>
        <fullName evidence="5">GTP:AMP phosphotransferase, mitochondrial</fullName>
        <ecNumber evidence="5">2.7.4.10</ecNumber>
    </recommendedName>
    <alternativeName>
        <fullName evidence="5">Adenylate kinase 3</fullName>
        <shortName evidence="5">AK 3</shortName>
    </alternativeName>
</protein>
<dbReference type="PANTHER" id="PTHR23359">
    <property type="entry name" value="NUCLEOTIDE KINASE"/>
    <property type="match status" value="1"/>
</dbReference>
<dbReference type="Pfam" id="PF05191">
    <property type="entry name" value="ADK_lid"/>
    <property type="match status" value="1"/>
</dbReference>
<dbReference type="EC" id="2.7.4.10" evidence="5"/>
<dbReference type="GO" id="GO:0005525">
    <property type="term" value="F:GTP binding"/>
    <property type="evidence" value="ECO:0007669"/>
    <property type="project" value="UniProtKB-KW"/>
</dbReference>
<keyword evidence="1 5" id="KW-0808">Transferase</keyword>
<feature type="binding site" evidence="5">
    <location>
        <position position="243"/>
    </location>
    <ligand>
        <name>AMP</name>
        <dbReference type="ChEBI" id="CHEBI:456215"/>
    </ligand>
</feature>
<evidence type="ECO:0000256" key="5">
    <source>
        <dbReference type="HAMAP-Rule" id="MF_03169"/>
    </source>
</evidence>
<dbReference type="Gene3D" id="3.40.50.300">
    <property type="entry name" value="P-loop containing nucleotide triphosphate hydrolases"/>
    <property type="match status" value="1"/>
</dbReference>
<accession>A0A9N9V7W2</accession>
<evidence type="ECO:0000256" key="3">
    <source>
        <dbReference type="ARBA" id="ARBA00022777"/>
    </source>
</evidence>
<comment type="subunit">
    <text evidence="5">Monomer.</text>
</comment>
<feature type="binding site" evidence="5">
    <location>
        <position position="47"/>
    </location>
    <ligand>
        <name>AMP</name>
        <dbReference type="ChEBI" id="CHEBI:456215"/>
    </ligand>
</feature>
<dbReference type="GO" id="GO:0046041">
    <property type="term" value="P:ITP metabolic process"/>
    <property type="evidence" value="ECO:0007669"/>
    <property type="project" value="UniProtKB-UniRule"/>
</dbReference>
<feature type="region of interest" description="LID" evidence="5">
    <location>
        <begin position="198"/>
        <end position="235"/>
    </location>
</feature>
<keyword evidence="4 5" id="KW-0496">Mitochondrion</keyword>
<comment type="caution">
    <text evidence="5">Lacks conserved residue(s) required for the propagation of feature annotation.</text>
</comment>
<dbReference type="Pfam" id="PF00406">
    <property type="entry name" value="ADK"/>
    <property type="match status" value="2"/>
</dbReference>
<comment type="domain">
    <text evidence="5">Consists of three domains, a large central CORE domain and two small peripheral domains, NMPbind and LID, which undergo movements during catalysis. The LID domain closes over the site of phosphoryl transfer upon GTP binding. Assembling and dissambling the active center during each catalytic cycle provides an effective means to prevent GTP hydrolysis.</text>
</comment>
<dbReference type="InterPro" id="IPR000850">
    <property type="entry name" value="Adenylat/UMP-CMP_kin"/>
</dbReference>
<evidence type="ECO:0000313" key="7">
    <source>
        <dbReference type="EMBL" id="CAH0016855.1"/>
    </source>
</evidence>
<dbReference type="GO" id="GO:0005759">
    <property type="term" value="C:mitochondrial matrix"/>
    <property type="evidence" value="ECO:0007669"/>
    <property type="project" value="UniProtKB-SubCell"/>
</dbReference>
<evidence type="ECO:0000256" key="4">
    <source>
        <dbReference type="ARBA" id="ARBA00023128"/>
    </source>
</evidence>
<dbReference type="PROSITE" id="PS00113">
    <property type="entry name" value="ADENYLATE_KINASE"/>
    <property type="match status" value="1"/>
</dbReference>
<comment type="function">
    <text evidence="5">Involved in maintaining the homeostasis of cellular nucleotides by catalyzing the interconversion of nucleoside phosphates. Has GTP:AMP phosphotransferase and ITP:AMP phosphotransferase activities.</text>
</comment>
<keyword evidence="2 5" id="KW-0547">Nucleotide-binding</keyword>
<dbReference type="GO" id="GO:0004017">
    <property type="term" value="F:AMP kinase activity"/>
    <property type="evidence" value="ECO:0007669"/>
    <property type="project" value="InterPro"/>
</dbReference>
<feature type="binding site" evidence="5">
    <location>
        <position position="199"/>
    </location>
    <ligand>
        <name>GTP</name>
        <dbReference type="ChEBI" id="CHEBI:37565"/>
    </ligand>
</feature>
<feature type="binding site" evidence="5">
    <location>
        <begin position="20"/>
        <end position="25"/>
    </location>
    <ligand>
        <name>GTP</name>
        <dbReference type="ChEBI" id="CHEBI:37565"/>
    </ligand>
</feature>
<dbReference type="HAMAP" id="MF_03169">
    <property type="entry name" value="Adenylate_kinase_AK3"/>
    <property type="match status" value="1"/>
</dbReference>
<evidence type="ECO:0000313" key="8">
    <source>
        <dbReference type="Proteomes" id="UP000696573"/>
    </source>
</evidence>
<keyword evidence="8" id="KW-1185">Reference proteome</keyword>
<feature type="domain" description="Adenylate kinase active site lid" evidence="6">
    <location>
        <begin position="199"/>
        <end position="234"/>
    </location>
</feature>
<dbReference type="SUPFAM" id="SSF52540">
    <property type="entry name" value="P-loop containing nucleoside triphosphate hydrolases"/>
    <property type="match status" value="1"/>
</dbReference>